<dbReference type="STRING" id="225164.V4A4N4"/>
<reference evidence="36 37" key="1">
    <citation type="journal article" date="2013" name="Nature">
        <title>Insights into bilaterian evolution from three spiralian genomes.</title>
        <authorList>
            <person name="Simakov O."/>
            <person name="Marletaz F."/>
            <person name="Cho S.J."/>
            <person name="Edsinger-Gonzales E."/>
            <person name="Havlak P."/>
            <person name="Hellsten U."/>
            <person name="Kuo D.H."/>
            <person name="Larsson T."/>
            <person name="Lv J."/>
            <person name="Arendt D."/>
            <person name="Savage R."/>
            <person name="Osoegawa K."/>
            <person name="de Jong P."/>
            <person name="Grimwood J."/>
            <person name="Chapman J.A."/>
            <person name="Shapiro H."/>
            <person name="Aerts A."/>
            <person name="Otillar R.P."/>
            <person name="Terry A.Y."/>
            <person name="Boore J.L."/>
            <person name="Grigoriev I.V."/>
            <person name="Lindberg D.R."/>
            <person name="Seaver E.C."/>
            <person name="Weisblat D.A."/>
            <person name="Putnam N.H."/>
            <person name="Rokhsar D.S."/>
        </authorList>
    </citation>
    <scope>NUCLEOTIDE SEQUENCE [LARGE SCALE GENOMIC DNA]</scope>
</reference>
<accession>V4A4N4</accession>
<evidence type="ECO:0000256" key="10">
    <source>
        <dbReference type="ARBA" id="ARBA00022832"/>
    </source>
</evidence>
<comment type="catalytic activity">
    <reaction evidence="25">
        <text>dodecanal + NADP(+) = (2E)-dodecenal + NADPH + H(+)</text>
        <dbReference type="Rhea" id="RHEA:50784"/>
        <dbReference type="ChEBI" id="CHEBI:15378"/>
        <dbReference type="ChEBI" id="CHEBI:27836"/>
        <dbReference type="ChEBI" id="CHEBI:57783"/>
        <dbReference type="ChEBI" id="CHEBI:58349"/>
        <dbReference type="ChEBI" id="CHEBI:133741"/>
    </reaction>
    <physiologicalReaction direction="right-to-left" evidence="25">
        <dbReference type="Rhea" id="RHEA:50786"/>
    </physiologicalReaction>
</comment>
<dbReference type="InterPro" id="IPR020843">
    <property type="entry name" value="ER"/>
</dbReference>
<proteinExistence type="inferred from homology"/>
<evidence type="ECO:0000256" key="7">
    <source>
        <dbReference type="ARBA" id="ARBA00022490"/>
    </source>
</evidence>
<comment type="catalytic activity">
    <reaction evidence="20">
        <text>octanal + NADP(+) = (2E)-octenal + NADPH + H(+)</text>
        <dbReference type="Rhea" id="RHEA:50780"/>
        <dbReference type="ChEBI" id="CHEBI:15378"/>
        <dbReference type="ChEBI" id="CHEBI:17935"/>
        <dbReference type="ChEBI" id="CHEBI:57783"/>
        <dbReference type="ChEBI" id="CHEBI:58349"/>
        <dbReference type="ChEBI" id="CHEBI:61748"/>
    </reaction>
    <physiologicalReaction direction="right-to-left" evidence="20">
        <dbReference type="Rhea" id="RHEA:50782"/>
    </physiologicalReaction>
</comment>
<name>V4A4N4_LOTGI</name>
<evidence type="ECO:0000256" key="20">
    <source>
        <dbReference type="ARBA" id="ARBA00047461"/>
    </source>
</evidence>
<evidence type="ECO:0000256" key="16">
    <source>
        <dbReference type="ARBA" id="ARBA00031851"/>
    </source>
</evidence>
<dbReference type="Pfam" id="PF00107">
    <property type="entry name" value="ADH_zinc_N"/>
    <property type="match status" value="1"/>
</dbReference>
<evidence type="ECO:0000256" key="26">
    <source>
        <dbReference type="ARBA" id="ARBA00048066"/>
    </source>
</evidence>
<evidence type="ECO:0000256" key="13">
    <source>
        <dbReference type="ARBA" id="ARBA00023002"/>
    </source>
</evidence>
<evidence type="ECO:0000256" key="5">
    <source>
        <dbReference type="ARBA" id="ARBA00012410"/>
    </source>
</evidence>
<keyword evidence="8" id="KW-0644">Prostaglandin metabolism</keyword>
<dbReference type="HOGENOM" id="CLU_026673_29_1_1"/>
<evidence type="ECO:0000256" key="28">
    <source>
        <dbReference type="ARBA" id="ARBA00048387"/>
    </source>
</evidence>
<keyword evidence="12" id="KW-0007">Acetylation</keyword>
<dbReference type="InterPro" id="IPR013149">
    <property type="entry name" value="ADH-like_C"/>
</dbReference>
<comment type="catalytic activity">
    <reaction evidence="34">
        <text>hexanal + NADP(+) = (E)-hex-2-enal + NADPH + H(+)</text>
        <dbReference type="Rhea" id="RHEA:50776"/>
        <dbReference type="ChEBI" id="CHEBI:15378"/>
        <dbReference type="ChEBI" id="CHEBI:28913"/>
        <dbReference type="ChEBI" id="CHEBI:57783"/>
        <dbReference type="ChEBI" id="CHEBI:58349"/>
        <dbReference type="ChEBI" id="CHEBI:88528"/>
    </reaction>
    <physiologicalReaction direction="right-to-left" evidence="34">
        <dbReference type="Rhea" id="RHEA:50778"/>
    </physiologicalReaction>
</comment>
<evidence type="ECO:0000256" key="24">
    <source>
        <dbReference type="ARBA" id="ARBA00047878"/>
    </source>
</evidence>
<dbReference type="OMA" id="YPIKNIH"/>
<comment type="catalytic activity">
    <reaction evidence="30">
        <text>6-trans-leukotriene B4 + NADP(+) = 12-oxo-(5S)-hydroxy-(6E,8E,10E,14Z)-eicosatetraenoate + NADPH + H(+)</text>
        <dbReference type="Rhea" id="RHEA:51204"/>
        <dbReference type="ChEBI" id="CHEBI:15378"/>
        <dbReference type="ChEBI" id="CHEBI:57783"/>
        <dbReference type="ChEBI" id="CHEBI:58349"/>
        <dbReference type="ChEBI" id="CHEBI:90723"/>
        <dbReference type="ChEBI" id="CHEBI:133974"/>
    </reaction>
    <physiologicalReaction direction="left-to-right" evidence="30">
        <dbReference type="Rhea" id="RHEA:51205"/>
    </physiologicalReaction>
</comment>
<evidence type="ECO:0000256" key="22">
    <source>
        <dbReference type="ARBA" id="ARBA00047742"/>
    </source>
</evidence>
<dbReference type="InterPro" id="IPR041694">
    <property type="entry name" value="ADH_N_2"/>
</dbReference>
<keyword evidence="15" id="KW-0379">Hydroxylation</keyword>
<keyword evidence="37" id="KW-1185">Reference proteome</keyword>
<dbReference type="FunFam" id="3.40.50.720:FF:000121">
    <property type="entry name" value="Prostaglandin reductase 2"/>
    <property type="match status" value="1"/>
</dbReference>
<dbReference type="EMBL" id="KB202518">
    <property type="protein sequence ID" value="ESO89940.1"/>
    <property type="molecule type" value="Genomic_DNA"/>
</dbReference>
<comment type="catalytic activity">
    <reaction evidence="33">
        <text>an n-alkanal + NADP(+) = an alk-2-enal + NADPH + H(+)</text>
        <dbReference type="Rhea" id="RHEA:13737"/>
        <dbReference type="ChEBI" id="CHEBI:12834"/>
        <dbReference type="ChEBI" id="CHEBI:13757"/>
        <dbReference type="ChEBI" id="CHEBI:15378"/>
        <dbReference type="ChEBI" id="CHEBI:57783"/>
        <dbReference type="ChEBI" id="CHEBI:58349"/>
        <dbReference type="EC" id="1.3.1.74"/>
    </reaction>
    <physiologicalReaction direction="right-to-left" evidence="33">
        <dbReference type="Rhea" id="RHEA:13739"/>
    </physiologicalReaction>
</comment>
<dbReference type="GO" id="GO:0006693">
    <property type="term" value="P:prostaglandin metabolic process"/>
    <property type="evidence" value="ECO:0007669"/>
    <property type="project" value="UniProtKB-KW"/>
</dbReference>
<dbReference type="InterPro" id="IPR011032">
    <property type="entry name" value="GroES-like_sf"/>
</dbReference>
<keyword evidence="14" id="KW-0443">Lipid metabolism</keyword>
<comment type="catalytic activity">
    <reaction evidence="23">
        <text>leukotriene B4 + NADP(+) = 12-oxo-leukotriene B4 + NADPH + H(+)</text>
        <dbReference type="Rhea" id="RHEA:50608"/>
        <dbReference type="ChEBI" id="CHEBI:15378"/>
        <dbReference type="ChEBI" id="CHEBI:57461"/>
        <dbReference type="ChEBI" id="CHEBI:57783"/>
        <dbReference type="ChEBI" id="CHEBI:58349"/>
        <dbReference type="ChEBI" id="CHEBI:133309"/>
    </reaction>
    <physiologicalReaction direction="left-to-right" evidence="23">
        <dbReference type="Rhea" id="RHEA:50609"/>
    </physiologicalReaction>
</comment>
<evidence type="ECO:0000256" key="21">
    <source>
        <dbReference type="ARBA" id="ARBA00047617"/>
    </source>
</evidence>
<evidence type="ECO:0000256" key="18">
    <source>
        <dbReference type="ARBA" id="ARBA00032297"/>
    </source>
</evidence>
<comment type="catalytic activity">
    <reaction evidence="22">
        <text>pentan-2-one + NADP(+) = (E)-pent-3-en-2-one + NADPH + H(+)</text>
        <dbReference type="Rhea" id="RHEA:50788"/>
        <dbReference type="ChEBI" id="CHEBI:15378"/>
        <dbReference type="ChEBI" id="CHEBI:16472"/>
        <dbReference type="ChEBI" id="CHEBI:57783"/>
        <dbReference type="ChEBI" id="CHEBI:58349"/>
        <dbReference type="ChEBI" id="CHEBI:145276"/>
    </reaction>
    <physiologicalReaction direction="right-to-left" evidence="22">
        <dbReference type="Rhea" id="RHEA:50790"/>
    </physiologicalReaction>
</comment>
<evidence type="ECO:0000256" key="8">
    <source>
        <dbReference type="ARBA" id="ARBA00022501"/>
    </source>
</evidence>
<evidence type="ECO:0000256" key="32">
    <source>
        <dbReference type="ARBA" id="ARBA00049070"/>
    </source>
</evidence>
<dbReference type="InterPro" id="IPR045010">
    <property type="entry name" value="MDR_fam"/>
</dbReference>
<dbReference type="GO" id="GO:0047522">
    <property type="term" value="F:15-oxoprostaglandin 13-reductase [NAD(P)+] activity"/>
    <property type="evidence" value="ECO:0007669"/>
    <property type="project" value="UniProtKB-EC"/>
</dbReference>
<evidence type="ECO:0000256" key="12">
    <source>
        <dbReference type="ARBA" id="ARBA00022990"/>
    </source>
</evidence>
<evidence type="ECO:0000256" key="14">
    <source>
        <dbReference type="ARBA" id="ARBA00023098"/>
    </source>
</evidence>
<comment type="catalytic activity">
    <reaction evidence="31">
        <text>(5S,12S)-dihydroxy-(6E,10E,12E,14Z)-eicosatetraenoate + NADP(+) = 12-oxo-(5S)-hydroxy-(6E,8E,10E,14Z)-eicosatetraenoate + NADPH + H(+)</text>
        <dbReference type="Rhea" id="RHEA:51212"/>
        <dbReference type="ChEBI" id="CHEBI:15378"/>
        <dbReference type="ChEBI" id="CHEBI:57783"/>
        <dbReference type="ChEBI" id="CHEBI:58349"/>
        <dbReference type="ChEBI" id="CHEBI:133974"/>
        <dbReference type="ChEBI" id="CHEBI:133975"/>
    </reaction>
    <physiologicalReaction direction="left-to-right" evidence="31">
        <dbReference type="Rhea" id="RHEA:51213"/>
    </physiologicalReaction>
</comment>
<evidence type="ECO:0000256" key="30">
    <source>
        <dbReference type="ARBA" id="ARBA00048953"/>
    </source>
</evidence>
<evidence type="ECO:0000256" key="34">
    <source>
        <dbReference type="ARBA" id="ARBA00049368"/>
    </source>
</evidence>
<evidence type="ECO:0000256" key="6">
    <source>
        <dbReference type="ARBA" id="ARBA00020651"/>
    </source>
</evidence>
<sequence length="353" mass="39121">MVKSKVWTLKQQFDGQPKSSDFELVDEDLIPSIGSLEWKLLVYFQYCSESGYEYNTQFYFSEVLVEAEYLSVDPYMRVYKKETGKPMIGSGVGKVLKSANTSYKEGQKVFVNAGWRTHAIVSDKHSPYEVRHLPPLGDLPLSAGLGVMGMPGMTAYFGFIDTCKPKIGETVLVNGAAGAVGSVVGQLAKIKGCTVIGFAGSKEKCDWLTSLGFDHVFNYKETDVKTALNKSAPKGVDIYFDNVGGQFTVDALPYMNTFGRVLVCGAISTYHDGSPMLMPNPFMFILQKKLTVYGFIVTDVLNRWNEAFPEMLLWIQQGKLKFRETVTEGFDKMPEAFFSLFSGGNIGKAVVKV</sequence>
<comment type="catalytic activity">
    <reaction evidence="26">
        <text>nonan-2-one + NADP(+) = (3E)-nonen-2-one + NADPH + H(+)</text>
        <dbReference type="Rhea" id="RHEA:50616"/>
        <dbReference type="ChEBI" id="CHEBI:15378"/>
        <dbReference type="ChEBI" id="CHEBI:57783"/>
        <dbReference type="ChEBI" id="CHEBI:58349"/>
        <dbReference type="ChEBI" id="CHEBI:77927"/>
        <dbReference type="ChEBI" id="CHEBI:133457"/>
    </reaction>
    <physiologicalReaction direction="right-to-left" evidence="26">
        <dbReference type="Rhea" id="RHEA:50618"/>
    </physiologicalReaction>
</comment>
<dbReference type="Gene3D" id="3.40.50.720">
    <property type="entry name" value="NAD(P)-binding Rossmann-like Domain"/>
    <property type="match status" value="1"/>
</dbReference>
<dbReference type="PANTHER" id="PTHR43205">
    <property type="entry name" value="PROSTAGLANDIN REDUCTASE"/>
    <property type="match status" value="1"/>
</dbReference>
<dbReference type="RefSeq" id="XP_009059412.1">
    <property type="nucleotide sequence ID" value="XM_009061164.1"/>
</dbReference>
<evidence type="ECO:0000256" key="25">
    <source>
        <dbReference type="ARBA" id="ARBA00047903"/>
    </source>
</evidence>
<evidence type="ECO:0000256" key="17">
    <source>
        <dbReference type="ARBA" id="ARBA00032255"/>
    </source>
</evidence>
<evidence type="ECO:0000256" key="3">
    <source>
        <dbReference type="ARBA" id="ARBA00011852"/>
    </source>
</evidence>
<comment type="similarity">
    <text evidence="2">Belongs to the NADP-dependent oxidoreductase L4BD family.</text>
</comment>
<evidence type="ECO:0000256" key="9">
    <source>
        <dbReference type="ARBA" id="ARBA00022553"/>
    </source>
</evidence>
<comment type="subcellular location">
    <subcellularLocation>
        <location evidence="1">Cytoplasm</location>
    </subcellularLocation>
</comment>
<keyword evidence="10" id="KW-0276">Fatty acid metabolism</keyword>
<dbReference type="EC" id="1.3.1.48" evidence="4"/>
<evidence type="ECO:0000256" key="15">
    <source>
        <dbReference type="ARBA" id="ARBA00023278"/>
    </source>
</evidence>
<dbReference type="SUPFAM" id="SSF51735">
    <property type="entry name" value="NAD(P)-binding Rossmann-fold domains"/>
    <property type="match status" value="1"/>
</dbReference>
<comment type="subunit">
    <text evidence="3">Monomer or homodimer.</text>
</comment>
<evidence type="ECO:0000256" key="1">
    <source>
        <dbReference type="ARBA" id="ARBA00004496"/>
    </source>
</evidence>
<keyword evidence="13" id="KW-0560">Oxidoreductase</keyword>
<dbReference type="InterPro" id="IPR036291">
    <property type="entry name" value="NAD(P)-bd_dom_sf"/>
</dbReference>
<dbReference type="SMART" id="SM00829">
    <property type="entry name" value="PKS_ER"/>
    <property type="match status" value="1"/>
</dbReference>
<feature type="domain" description="Enoyl reductase (ER)" evidence="35">
    <location>
        <begin position="55"/>
        <end position="351"/>
    </location>
</feature>
<gene>
    <name evidence="36" type="ORF">LOTGIDRAFT_124230</name>
</gene>
<comment type="catalytic activity">
    <reaction evidence="32">
        <text>13,14-dihydro-15-oxo-prostaglandin E1 + NADP(+) = 15-oxoprostaglandin E1 + NADPH + H(+)</text>
        <dbReference type="Rhea" id="RHEA:50584"/>
        <dbReference type="ChEBI" id="CHEBI:15378"/>
        <dbReference type="ChEBI" id="CHEBI:57401"/>
        <dbReference type="ChEBI" id="CHEBI:57783"/>
        <dbReference type="ChEBI" id="CHEBI:58349"/>
        <dbReference type="ChEBI" id="CHEBI:133408"/>
    </reaction>
    <physiologicalReaction direction="right-to-left" evidence="32">
        <dbReference type="Rhea" id="RHEA:50586"/>
    </physiologicalReaction>
</comment>
<dbReference type="Gene3D" id="3.90.180.10">
    <property type="entry name" value="Medium-chain alcohol dehydrogenases, catalytic domain"/>
    <property type="match status" value="1"/>
</dbReference>
<dbReference type="CDD" id="cd08294">
    <property type="entry name" value="leukotriene_B4_DH_like"/>
    <property type="match status" value="1"/>
</dbReference>
<evidence type="ECO:0000256" key="33">
    <source>
        <dbReference type="ARBA" id="ARBA00049179"/>
    </source>
</evidence>
<dbReference type="GO" id="GO:0005737">
    <property type="term" value="C:cytoplasm"/>
    <property type="evidence" value="ECO:0007669"/>
    <property type="project" value="UniProtKB-SubCell"/>
</dbReference>
<evidence type="ECO:0000256" key="4">
    <source>
        <dbReference type="ARBA" id="ARBA00011981"/>
    </source>
</evidence>
<dbReference type="OrthoDB" id="809632at2759"/>
<dbReference type="SUPFAM" id="SSF50129">
    <property type="entry name" value="GroES-like"/>
    <property type="match status" value="2"/>
</dbReference>
<evidence type="ECO:0000313" key="36">
    <source>
        <dbReference type="EMBL" id="ESO89940.1"/>
    </source>
</evidence>
<evidence type="ECO:0000256" key="2">
    <source>
        <dbReference type="ARBA" id="ARBA00010460"/>
    </source>
</evidence>
<dbReference type="GeneID" id="20232344"/>
<evidence type="ECO:0000256" key="23">
    <source>
        <dbReference type="ARBA" id="ARBA00047871"/>
    </source>
</evidence>
<comment type="catalytic activity">
    <reaction evidence="27">
        <text>13,14-dihydro-15-oxo-PGF2alpha + NADP(+) = 15-oxoprostaglandin F2alpha + NADPH + H(+)</text>
        <dbReference type="Rhea" id="RHEA:50588"/>
        <dbReference type="ChEBI" id="CHEBI:15378"/>
        <dbReference type="ChEBI" id="CHEBI:57783"/>
        <dbReference type="ChEBI" id="CHEBI:58349"/>
        <dbReference type="ChEBI" id="CHEBI:133374"/>
        <dbReference type="ChEBI" id="CHEBI:133409"/>
    </reaction>
    <physiologicalReaction direction="right-to-left" evidence="27">
        <dbReference type="Rhea" id="RHEA:50590"/>
    </physiologicalReaction>
</comment>
<comment type="catalytic activity">
    <reaction evidence="29">
        <text>20-hydroxy-leukotriene B4 + NADP(+) = 12-oxo-20-hydroxy-leukotriene B4 + NADPH + H(+)</text>
        <dbReference type="Rhea" id="RHEA:51208"/>
        <dbReference type="ChEBI" id="CHEBI:15378"/>
        <dbReference type="ChEBI" id="CHEBI:57460"/>
        <dbReference type="ChEBI" id="CHEBI:57783"/>
        <dbReference type="ChEBI" id="CHEBI:58349"/>
        <dbReference type="ChEBI" id="CHEBI:133346"/>
    </reaction>
    <physiologicalReaction direction="left-to-right" evidence="29">
        <dbReference type="Rhea" id="RHEA:51209"/>
    </physiologicalReaction>
</comment>
<dbReference type="Pfam" id="PF16884">
    <property type="entry name" value="ADH_N_2"/>
    <property type="match status" value="1"/>
</dbReference>
<dbReference type="AlphaFoldDB" id="V4A4N4"/>
<dbReference type="KEGG" id="lgi:LOTGIDRAFT_124230"/>
<evidence type="ECO:0000256" key="31">
    <source>
        <dbReference type="ARBA" id="ARBA00049068"/>
    </source>
</evidence>
<dbReference type="CTD" id="20232344"/>
<evidence type="ECO:0000256" key="11">
    <source>
        <dbReference type="ARBA" id="ARBA00022857"/>
    </source>
</evidence>
<keyword evidence="11" id="KW-0521">NADP</keyword>
<dbReference type="InterPro" id="IPR014190">
    <property type="entry name" value="PTGR1"/>
</dbReference>
<comment type="catalytic activity">
    <reaction evidence="24">
        <text>13,14-dihydro-15-oxo-prostaglandin F1alpha + NADP(+) = 15-oxoprostaglandin F1alpha + NADPH + H(+)</text>
        <dbReference type="Rhea" id="RHEA:50592"/>
        <dbReference type="ChEBI" id="CHEBI:15378"/>
        <dbReference type="ChEBI" id="CHEBI:57783"/>
        <dbReference type="ChEBI" id="CHEBI:58349"/>
        <dbReference type="ChEBI" id="CHEBI:79072"/>
        <dbReference type="ChEBI" id="CHEBI:133411"/>
    </reaction>
    <physiologicalReaction direction="right-to-left" evidence="24">
        <dbReference type="Rhea" id="RHEA:50594"/>
    </physiologicalReaction>
</comment>
<dbReference type="PANTHER" id="PTHR43205:SF7">
    <property type="entry name" value="PROSTAGLANDIN REDUCTASE 1"/>
    <property type="match status" value="1"/>
</dbReference>
<evidence type="ECO:0000259" key="35">
    <source>
        <dbReference type="SMART" id="SM00829"/>
    </source>
</evidence>
<evidence type="ECO:0000256" key="29">
    <source>
        <dbReference type="ARBA" id="ARBA00048591"/>
    </source>
</evidence>
<protein>
    <recommendedName>
        <fullName evidence="6">Prostaglandin reductase 1</fullName>
        <ecNumber evidence="4">1.3.1.48</ecNumber>
        <ecNumber evidence="5">1.3.1.74</ecNumber>
    </recommendedName>
    <alternativeName>
        <fullName evidence="19">15-oxoprostaglandin 13-reductase</fullName>
    </alternativeName>
    <alternativeName>
        <fullName evidence="17">Dithiolethione-inducible gene 1 protein</fullName>
    </alternativeName>
    <alternativeName>
        <fullName evidence="16">Leukotriene B4 12-hydroxydehydrogenase</fullName>
    </alternativeName>
    <alternativeName>
        <fullName evidence="18">NAD(P)H-dependent alkenal/one oxidoreductase</fullName>
    </alternativeName>
</protein>
<dbReference type="Proteomes" id="UP000030746">
    <property type="component" value="Unassembled WGS sequence"/>
</dbReference>
<comment type="catalytic activity">
    <reaction evidence="21">
        <text>decanal + NADP(+) = (2E)-decenal + NADPH + H(+)</text>
        <dbReference type="Rhea" id="RHEA:50612"/>
        <dbReference type="ChEBI" id="CHEBI:15378"/>
        <dbReference type="ChEBI" id="CHEBI:31457"/>
        <dbReference type="ChEBI" id="CHEBI:57783"/>
        <dbReference type="ChEBI" id="CHEBI:58349"/>
        <dbReference type="ChEBI" id="CHEBI:133455"/>
    </reaction>
    <physiologicalReaction direction="right-to-left" evidence="21">
        <dbReference type="Rhea" id="RHEA:50614"/>
    </physiologicalReaction>
</comment>
<evidence type="ECO:0000256" key="19">
    <source>
        <dbReference type="ARBA" id="ARBA00033119"/>
    </source>
</evidence>
<organism evidence="36 37">
    <name type="scientific">Lottia gigantea</name>
    <name type="common">Giant owl limpet</name>
    <dbReference type="NCBI Taxonomy" id="225164"/>
    <lineage>
        <taxon>Eukaryota</taxon>
        <taxon>Metazoa</taxon>
        <taxon>Spiralia</taxon>
        <taxon>Lophotrochozoa</taxon>
        <taxon>Mollusca</taxon>
        <taxon>Gastropoda</taxon>
        <taxon>Patellogastropoda</taxon>
        <taxon>Lottioidea</taxon>
        <taxon>Lottiidae</taxon>
        <taxon>Lottia</taxon>
    </lineage>
</organism>
<dbReference type="EC" id="1.3.1.74" evidence="5"/>
<keyword evidence="9" id="KW-0597">Phosphoprotein</keyword>
<keyword evidence="7" id="KW-0963">Cytoplasm</keyword>
<evidence type="ECO:0000256" key="27">
    <source>
        <dbReference type="ARBA" id="ARBA00048290"/>
    </source>
</evidence>
<dbReference type="GO" id="GO:0032440">
    <property type="term" value="F:2-alkenal reductase [NAD(P)H] activity"/>
    <property type="evidence" value="ECO:0007669"/>
    <property type="project" value="UniProtKB-EC"/>
</dbReference>
<evidence type="ECO:0000313" key="37">
    <source>
        <dbReference type="Proteomes" id="UP000030746"/>
    </source>
</evidence>
<comment type="catalytic activity">
    <reaction evidence="28">
        <text>4-hydroxynonanal + NADP(+) = (E)-4-hydroxynon-2-enal + NADPH + H(+)</text>
        <dbReference type="Rhea" id="RHEA:64736"/>
        <dbReference type="ChEBI" id="CHEBI:15378"/>
        <dbReference type="ChEBI" id="CHEBI:57783"/>
        <dbReference type="ChEBI" id="CHEBI:58349"/>
        <dbReference type="ChEBI" id="CHEBI:58968"/>
        <dbReference type="ChEBI" id="CHEBI:156112"/>
    </reaction>
    <physiologicalReaction direction="right-to-left" evidence="28">
        <dbReference type="Rhea" id="RHEA:64738"/>
    </physiologicalReaction>
</comment>